<reference evidence="2" key="1">
    <citation type="journal article" date="2022" name="bioRxiv">
        <title>Sequencing and chromosome-scale assembly of the giantPleurodeles waltlgenome.</title>
        <authorList>
            <person name="Brown T."/>
            <person name="Elewa A."/>
            <person name="Iarovenko S."/>
            <person name="Subramanian E."/>
            <person name="Araus A.J."/>
            <person name="Petzold A."/>
            <person name="Susuki M."/>
            <person name="Suzuki K.-i.T."/>
            <person name="Hayashi T."/>
            <person name="Toyoda A."/>
            <person name="Oliveira C."/>
            <person name="Osipova E."/>
            <person name="Leigh N.D."/>
            <person name="Simon A."/>
            <person name="Yun M.H."/>
        </authorList>
    </citation>
    <scope>NUCLEOTIDE SEQUENCE</scope>
    <source>
        <strain evidence="2">20211129_DDA</strain>
        <tissue evidence="2">Liver</tissue>
    </source>
</reference>
<comment type="caution">
    <text evidence="2">The sequence shown here is derived from an EMBL/GenBank/DDBJ whole genome shotgun (WGS) entry which is preliminary data.</text>
</comment>
<gene>
    <name evidence="2" type="ORF">NDU88_006767</name>
</gene>
<keyword evidence="3" id="KW-1185">Reference proteome</keyword>
<accession>A0AAV7SQH7</accession>
<name>A0AAV7SQH7_PLEWA</name>
<protein>
    <submittedName>
        <fullName evidence="2">Uncharacterized protein</fullName>
    </submittedName>
</protein>
<dbReference type="Proteomes" id="UP001066276">
    <property type="component" value="Chromosome 4_2"/>
</dbReference>
<evidence type="ECO:0000313" key="2">
    <source>
        <dbReference type="EMBL" id="KAJ1166363.1"/>
    </source>
</evidence>
<evidence type="ECO:0000313" key="3">
    <source>
        <dbReference type="Proteomes" id="UP001066276"/>
    </source>
</evidence>
<proteinExistence type="predicted"/>
<dbReference type="AlphaFoldDB" id="A0AAV7SQH7"/>
<organism evidence="2 3">
    <name type="scientific">Pleurodeles waltl</name>
    <name type="common">Iberian ribbed newt</name>
    <dbReference type="NCBI Taxonomy" id="8319"/>
    <lineage>
        <taxon>Eukaryota</taxon>
        <taxon>Metazoa</taxon>
        <taxon>Chordata</taxon>
        <taxon>Craniata</taxon>
        <taxon>Vertebrata</taxon>
        <taxon>Euteleostomi</taxon>
        <taxon>Amphibia</taxon>
        <taxon>Batrachia</taxon>
        <taxon>Caudata</taxon>
        <taxon>Salamandroidea</taxon>
        <taxon>Salamandridae</taxon>
        <taxon>Pleurodelinae</taxon>
        <taxon>Pleurodeles</taxon>
    </lineage>
</organism>
<feature type="region of interest" description="Disordered" evidence="1">
    <location>
        <begin position="1"/>
        <end position="45"/>
    </location>
</feature>
<sequence length="105" mass="10770">MLMGPERANPMESGGDRRPALPASPPTPLPGGAGPVSAPEGIGGDSSGCNQAIVANIFLSAGRCGGHKVSSLGQSREGQIVAMWLVVDFRTKKGFLPMMILGPKE</sequence>
<evidence type="ECO:0000256" key="1">
    <source>
        <dbReference type="SAM" id="MobiDB-lite"/>
    </source>
</evidence>
<dbReference type="EMBL" id="JANPWB010000008">
    <property type="protein sequence ID" value="KAJ1166363.1"/>
    <property type="molecule type" value="Genomic_DNA"/>
</dbReference>